<dbReference type="Proteomes" id="UP001606300">
    <property type="component" value="Unassembled WGS sequence"/>
</dbReference>
<accession>A0ABW7EH42</accession>
<evidence type="ECO:0000313" key="1">
    <source>
        <dbReference type="EMBL" id="MFG6412699.1"/>
    </source>
</evidence>
<name>A0ABW7EH42_9BURK</name>
<evidence type="ECO:0008006" key="3">
    <source>
        <dbReference type="Google" id="ProtNLM"/>
    </source>
</evidence>
<proteinExistence type="predicted"/>
<gene>
    <name evidence="1" type="ORF">ACG02S_02185</name>
</gene>
<dbReference type="RefSeq" id="WP_394468797.1">
    <property type="nucleotide sequence ID" value="NZ_JBIGHY010000001.1"/>
</dbReference>
<dbReference type="EMBL" id="JBIGHY010000001">
    <property type="protein sequence ID" value="MFG6412699.1"/>
    <property type="molecule type" value="Genomic_DNA"/>
</dbReference>
<keyword evidence="2" id="KW-1185">Reference proteome</keyword>
<sequence>MHPISRQSRAEAWLEAAALLQGEPDEKAYNLILEVKDPCREATHDKAIEKSVDQFLRAHQAQPVITVAETIFPAAEYKTHGFDGVLKYPDSIYPHIQPLRANNWGTYALRMTRRLAVEGPPLNPLELLVKKLKRELSNPAPKRAVYELDLSLEPMELSLYDPERDHKIPRGGQCLSHISIKLGPNRELYLTAMYRYQFFVQKALGNLLGLARLQSAIAREVGISVGPLVCHATMATLEQGKGEGGTLAWVKKDNAKLLNECKAIVAAAAASPATTNCDALAA</sequence>
<comment type="caution">
    <text evidence="1">The sequence shown here is derived from an EMBL/GenBank/DDBJ whole genome shotgun (WGS) entry which is preliminary data.</text>
</comment>
<reference evidence="1 2" key="1">
    <citation type="submission" date="2024-09" db="EMBL/GenBank/DDBJ databases">
        <title>Novel species of the genus Pelomonas and Roseateles isolated from streams.</title>
        <authorList>
            <person name="Lu H."/>
        </authorList>
    </citation>
    <scope>NUCLEOTIDE SEQUENCE [LARGE SCALE GENOMIC DNA]</scope>
    <source>
        <strain evidence="1 2">DC23W</strain>
    </source>
</reference>
<evidence type="ECO:0000313" key="2">
    <source>
        <dbReference type="Proteomes" id="UP001606300"/>
    </source>
</evidence>
<organism evidence="1 2">
    <name type="scientific">Pelomonas dachongensis</name>
    <dbReference type="NCBI Taxonomy" id="3299029"/>
    <lineage>
        <taxon>Bacteria</taxon>
        <taxon>Pseudomonadati</taxon>
        <taxon>Pseudomonadota</taxon>
        <taxon>Betaproteobacteria</taxon>
        <taxon>Burkholderiales</taxon>
        <taxon>Sphaerotilaceae</taxon>
        <taxon>Roseateles</taxon>
    </lineage>
</organism>
<protein>
    <recommendedName>
        <fullName evidence="3">Thymidylate synthase</fullName>
    </recommendedName>
</protein>